<evidence type="ECO:0000256" key="1">
    <source>
        <dbReference type="SAM" id="MobiDB-lite"/>
    </source>
</evidence>
<feature type="compositionally biased region" description="Polar residues" evidence="1">
    <location>
        <begin position="179"/>
        <end position="204"/>
    </location>
</feature>
<reference evidence="2" key="1">
    <citation type="journal article" date="2020" name="Stud. Mycol.">
        <title>101 Dothideomycetes genomes: a test case for predicting lifestyles and emergence of pathogens.</title>
        <authorList>
            <person name="Haridas S."/>
            <person name="Albert R."/>
            <person name="Binder M."/>
            <person name="Bloem J."/>
            <person name="Labutti K."/>
            <person name="Salamov A."/>
            <person name="Andreopoulos B."/>
            <person name="Baker S."/>
            <person name="Barry K."/>
            <person name="Bills G."/>
            <person name="Bluhm B."/>
            <person name="Cannon C."/>
            <person name="Castanera R."/>
            <person name="Culley D."/>
            <person name="Daum C."/>
            <person name="Ezra D."/>
            <person name="Gonzalez J."/>
            <person name="Henrissat B."/>
            <person name="Kuo A."/>
            <person name="Liang C."/>
            <person name="Lipzen A."/>
            <person name="Lutzoni F."/>
            <person name="Magnuson J."/>
            <person name="Mondo S."/>
            <person name="Nolan M."/>
            <person name="Ohm R."/>
            <person name="Pangilinan J."/>
            <person name="Park H.-J."/>
            <person name="Ramirez L."/>
            <person name="Alfaro M."/>
            <person name="Sun H."/>
            <person name="Tritt A."/>
            <person name="Yoshinaga Y."/>
            <person name="Zwiers L.-H."/>
            <person name="Turgeon B."/>
            <person name="Goodwin S."/>
            <person name="Spatafora J."/>
            <person name="Crous P."/>
            <person name="Grigoriev I."/>
        </authorList>
    </citation>
    <scope>NUCLEOTIDE SEQUENCE</scope>
    <source>
        <strain evidence="2">CBS 279.74</strain>
    </source>
</reference>
<feature type="region of interest" description="Disordered" evidence="1">
    <location>
        <begin position="252"/>
        <end position="285"/>
    </location>
</feature>
<feature type="region of interest" description="Disordered" evidence="1">
    <location>
        <begin position="142"/>
        <end position="225"/>
    </location>
</feature>
<dbReference type="AlphaFoldDB" id="A0A6G1KJ00"/>
<name>A0A6G1KJ00_9PLEO</name>
<evidence type="ECO:0000313" key="3">
    <source>
        <dbReference type="Proteomes" id="UP000799428"/>
    </source>
</evidence>
<accession>A0A6G1KJ00</accession>
<protein>
    <submittedName>
        <fullName evidence="2">Uncharacterized protein</fullName>
    </submittedName>
</protein>
<organism evidence="2 3">
    <name type="scientific">Pleomassaria siparia CBS 279.74</name>
    <dbReference type="NCBI Taxonomy" id="1314801"/>
    <lineage>
        <taxon>Eukaryota</taxon>
        <taxon>Fungi</taxon>
        <taxon>Dikarya</taxon>
        <taxon>Ascomycota</taxon>
        <taxon>Pezizomycotina</taxon>
        <taxon>Dothideomycetes</taxon>
        <taxon>Pleosporomycetidae</taxon>
        <taxon>Pleosporales</taxon>
        <taxon>Pleomassariaceae</taxon>
        <taxon>Pleomassaria</taxon>
    </lineage>
</organism>
<proteinExistence type="predicted"/>
<feature type="compositionally biased region" description="Basic and acidic residues" evidence="1">
    <location>
        <begin position="252"/>
        <end position="266"/>
    </location>
</feature>
<feature type="compositionally biased region" description="Basic and acidic residues" evidence="1">
    <location>
        <begin position="275"/>
        <end position="285"/>
    </location>
</feature>
<feature type="compositionally biased region" description="Polar residues" evidence="1">
    <location>
        <begin position="145"/>
        <end position="160"/>
    </location>
</feature>
<evidence type="ECO:0000313" key="2">
    <source>
        <dbReference type="EMBL" id="KAF2712808.1"/>
    </source>
</evidence>
<dbReference type="Proteomes" id="UP000799428">
    <property type="component" value="Unassembled WGS sequence"/>
</dbReference>
<keyword evidence="3" id="KW-1185">Reference proteome</keyword>
<sequence>MKDDYSPEMVELFETLARSSPAIRELIVNGLPSKTVRALLHCGVDSANGDKVLKATLATLFAPRGEDPDMKSHLYTLADSAAETREFWVDQANDEQLCALINHANRHVLNRDQRKTCLSSILTQMGTPGVHTPGVHKIRKASVASPPTHNLGDSGTSLNASFPRVRGASSQPRAKKAKPNQSKTTATLTALSQDWSANIETQDGTNEERTEFEEQNLRTYDSGSDHKKGIVVGEDLNVQSHSTRNFSIDTKMDVGNKRKRTSEGKKCKSVPGARGDTDPYDPHRVADRAKAFLKWKHSQDPSL</sequence>
<dbReference type="EMBL" id="MU005766">
    <property type="protein sequence ID" value="KAF2712808.1"/>
    <property type="molecule type" value="Genomic_DNA"/>
</dbReference>
<gene>
    <name evidence="2" type="ORF">K504DRAFT_531845</name>
</gene>